<dbReference type="KEGG" id="vil:CFK37_07670"/>
<dbReference type="NCBIfam" id="TIGR02228">
    <property type="entry name" value="sigpep_I_arch"/>
    <property type="match status" value="1"/>
</dbReference>
<keyword evidence="3 6" id="KW-1133">Transmembrane helix</keyword>
<keyword evidence="4 6" id="KW-0472">Membrane</keyword>
<dbReference type="PANTHER" id="PTHR10806">
    <property type="entry name" value="SIGNAL PEPTIDASE COMPLEX CATALYTIC SUBUNIT SEC11"/>
    <property type="match status" value="1"/>
</dbReference>
<dbReference type="PRINTS" id="PR00728">
    <property type="entry name" value="SIGNALPTASE"/>
</dbReference>
<dbReference type="EMBL" id="CP022315">
    <property type="protein sequence ID" value="ASK62045.1"/>
    <property type="molecule type" value="Genomic_DNA"/>
</dbReference>
<dbReference type="EC" id="3.4.21.89" evidence="5"/>
<evidence type="ECO:0000256" key="1">
    <source>
        <dbReference type="ARBA" id="ARBA00004370"/>
    </source>
</evidence>
<keyword evidence="8" id="KW-1185">Reference proteome</keyword>
<evidence type="ECO:0000313" key="8">
    <source>
        <dbReference type="Proteomes" id="UP000198312"/>
    </source>
</evidence>
<organism evidence="7 8">
    <name type="scientific">Virgibacillus phasianinus</name>
    <dbReference type="NCBI Taxonomy" id="2017483"/>
    <lineage>
        <taxon>Bacteria</taxon>
        <taxon>Bacillati</taxon>
        <taxon>Bacillota</taxon>
        <taxon>Bacilli</taxon>
        <taxon>Bacillales</taxon>
        <taxon>Bacillaceae</taxon>
        <taxon>Virgibacillus</taxon>
    </lineage>
</organism>
<evidence type="ECO:0000256" key="3">
    <source>
        <dbReference type="ARBA" id="ARBA00022989"/>
    </source>
</evidence>
<dbReference type="InterPro" id="IPR036286">
    <property type="entry name" value="LexA/Signal_pep-like_sf"/>
</dbReference>
<dbReference type="PANTHER" id="PTHR10806:SF6">
    <property type="entry name" value="SIGNAL PEPTIDASE COMPLEX CATALYTIC SUBUNIT SEC11"/>
    <property type="match status" value="1"/>
</dbReference>
<dbReference type="CDD" id="cd06462">
    <property type="entry name" value="Peptidase_S24_S26"/>
    <property type="match status" value="1"/>
</dbReference>
<dbReference type="RefSeq" id="WP_089061305.1">
    <property type="nucleotide sequence ID" value="NZ_CP022315.1"/>
</dbReference>
<dbReference type="SUPFAM" id="SSF51306">
    <property type="entry name" value="LexA/Signal peptidase"/>
    <property type="match status" value="1"/>
</dbReference>
<dbReference type="Gene3D" id="2.10.109.10">
    <property type="entry name" value="Umud Fragment, subunit A"/>
    <property type="match status" value="1"/>
</dbReference>
<keyword evidence="2 6" id="KW-0812">Transmembrane</keyword>
<evidence type="ECO:0000256" key="4">
    <source>
        <dbReference type="ARBA" id="ARBA00023136"/>
    </source>
</evidence>
<dbReference type="GO" id="GO:0006465">
    <property type="term" value="P:signal peptide processing"/>
    <property type="evidence" value="ECO:0007669"/>
    <property type="project" value="UniProtKB-UniRule"/>
</dbReference>
<evidence type="ECO:0000256" key="6">
    <source>
        <dbReference type="SAM" id="Phobius"/>
    </source>
</evidence>
<comment type="subcellular location">
    <subcellularLocation>
        <location evidence="1">Membrane</location>
    </subcellularLocation>
</comment>
<dbReference type="GO" id="GO:0016020">
    <property type="term" value="C:membrane"/>
    <property type="evidence" value="ECO:0007669"/>
    <property type="project" value="UniProtKB-SubCell"/>
</dbReference>
<feature type="transmembrane region" description="Helical" evidence="6">
    <location>
        <begin position="153"/>
        <end position="172"/>
    </location>
</feature>
<name>A0A220U1X9_9BACI</name>
<feature type="transmembrane region" description="Helical" evidence="6">
    <location>
        <begin position="129"/>
        <end position="146"/>
    </location>
</feature>
<dbReference type="Proteomes" id="UP000198312">
    <property type="component" value="Chromosome"/>
</dbReference>
<evidence type="ECO:0000256" key="5">
    <source>
        <dbReference type="NCBIfam" id="TIGR02228"/>
    </source>
</evidence>
<evidence type="ECO:0000256" key="2">
    <source>
        <dbReference type="ARBA" id="ARBA00022692"/>
    </source>
</evidence>
<gene>
    <name evidence="7" type="ORF">CFK37_07670</name>
</gene>
<dbReference type="NCBIfam" id="NF046067">
    <property type="entry name" value="SigPepSipWBacil"/>
    <property type="match status" value="1"/>
</dbReference>
<dbReference type="GO" id="GO:0004252">
    <property type="term" value="F:serine-type endopeptidase activity"/>
    <property type="evidence" value="ECO:0007669"/>
    <property type="project" value="UniProtKB-UniRule"/>
</dbReference>
<proteinExistence type="predicted"/>
<evidence type="ECO:0000313" key="7">
    <source>
        <dbReference type="EMBL" id="ASK62045.1"/>
    </source>
</evidence>
<dbReference type="OrthoDB" id="2243765at2"/>
<dbReference type="InterPro" id="IPR001733">
    <property type="entry name" value="Peptidase_S26B"/>
</dbReference>
<sequence>MKFHTLKKWLGNTVTTLLFILLLFMAFVVISSKVSGGEPSILGYHLKTVLSGSMEPTFQTGSIIAVRPVEENTTLKKGDVITFKKDKTTTVTHRIYEVKGTNTQPKYITKGDNNKNHDTEPVLPRNVEAVYTGFTVPFIGYFIHYAQSKEGTALLLVLPGILLIIYSIITIWKTLKRLEDPKEKKDAPTTGA</sequence>
<dbReference type="AlphaFoldDB" id="A0A220U1X9"/>
<accession>A0A220U1X9</accession>
<dbReference type="GO" id="GO:0009003">
    <property type="term" value="F:signal peptidase activity"/>
    <property type="evidence" value="ECO:0007669"/>
    <property type="project" value="UniProtKB-EC"/>
</dbReference>
<reference evidence="7 8" key="1">
    <citation type="submission" date="2017-07" db="EMBL/GenBank/DDBJ databases">
        <title>Virgibacillus sp. LM2416.</title>
        <authorList>
            <person name="Tak E.J."/>
            <person name="Bae J.-W."/>
        </authorList>
    </citation>
    <scope>NUCLEOTIDE SEQUENCE [LARGE SCALE GENOMIC DNA]</scope>
    <source>
        <strain evidence="7 8">LM2416</strain>
    </source>
</reference>
<protein>
    <recommendedName>
        <fullName evidence="5">Signal peptidase I</fullName>
        <ecNumber evidence="5">3.4.21.89</ecNumber>
    </recommendedName>
</protein>